<dbReference type="PANTHER" id="PTHR43767">
    <property type="entry name" value="LONG-CHAIN-FATTY-ACID--COA LIGASE"/>
    <property type="match status" value="1"/>
</dbReference>
<dbReference type="Pfam" id="PF00501">
    <property type="entry name" value="AMP-binding"/>
    <property type="match status" value="1"/>
</dbReference>
<dbReference type="RefSeq" id="WP_092679496.1">
    <property type="nucleotide sequence ID" value="NZ_FNMZ01000001.1"/>
</dbReference>
<dbReference type="EMBL" id="FNMZ01000001">
    <property type="protein sequence ID" value="SDW22385.1"/>
    <property type="molecule type" value="Genomic_DNA"/>
</dbReference>
<dbReference type="PROSITE" id="PS00455">
    <property type="entry name" value="AMP_BINDING"/>
    <property type="match status" value="1"/>
</dbReference>
<gene>
    <name evidence="3" type="ORF">SAMN05444336_101450</name>
</gene>
<dbReference type="GO" id="GO:0016878">
    <property type="term" value="F:acid-thiol ligase activity"/>
    <property type="evidence" value="ECO:0007669"/>
    <property type="project" value="UniProtKB-ARBA"/>
</dbReference>
<evidence type="ECO:0000313" key="3">
    <source>
        <dbReference type="EMBL" id="SDW22385.1"/>
    </source>
</evidence>
<name>A0A1H2RSV4_9RHOB</name>
<dbReference type="OrthoDB" id="7315605at2"/>
<dbReference type="InterPro" id="IPR042099">
    <property type="entry name" value="ANL_N_sf"/>
</dbReference>
<organism evidence="3 4">
    <name type="scientific">Albimonas donghaensis</name>
    <dbReference type="NCBI Taxonomy" id="356660"/>
    <lineage>
        <taxon>Bacteria</taxon>
        <taxon>Pseudomonadati</taxon>
        <taxon>Pseudomonadota</taxon>
        <taxon>Alphaproteobacteria</taxon>
        <taxon>Rhodobacterales</taxon>
        <taxon>Paracoccaceae</taxon>
        <taxon>Albimonas</taxon>
    </lineage>
</organism>
<dbReference type="InterPro" id="IPR050237">
    <property type="entry name" value="ATP-dep_AMP-bd_enzyme"/>
</dbReference>
<dbReference type="InterPro" id="IPR045851">
    <property type="entry name" value="AMP-bd_C_sf"/>
</dbReference>
<feature type="domain" description="AMP-dependent synthetase/ligase" evidence="1">
    <location>
        <begin position="24"/>
        <end position="422"/>
    </location>
</feature>
<dbReference type="Pfam" id="PF13193">
    <property type="entry name" value="AMP-binding_C"/>
    <property type="match status" value="1"/>
</dbReference>
<dbReference type="Gene3D" id="3.30.300.30">
    <property type="match status" value="1"/>
</dbReference>
<keyword evidence="4" id="KW-1185">Reference proteome</keyword>
<reference evidence="3 4" key="1">
    <citation type="submission" date="2016-10" db="EMBL/GenBank/DDBJ databases">
        <authorList>
            <person name="de Groot N.N."/>
        </authorList>
    </citation>
    <scope>NUCLEOTIDE SEQUENCE [LARGE SCALE GENOMIC DNA]</scope>
    <source>
        <strain evidence="3 4">DSM 17890</strain>
    </source>
</reference>
<dbReference type="InterPro" id="IPR000873">
    <property type="entry name" value="AMP-dep_synth/lig_dom"/>
</dbReference>
<dbReference type="STRING" id="356660.SAMN05444336_101450"/>
<evidence type="ECO:0000259" key="2">
    <source>
        <dbReference type="Pfam" id="PF13193"/>
    </source>
</evidence>
<dbReference type="InterPro" id="IPR025110">
    <property type="entry name" value="AMP-bd_C"/>
</dbReference>
<keyword evidence="3" id="KW-0436">Ligase</keyword>
<protein>
    <submittedName>
        <fullName evidence="3">Crotonobetaine/carnitine-CoA ligase</fullName>
    </submittedName>
</protein>
<dbReference type="AlphaFoldDB" id="A0A1H2RSV4"/>
<dbReference type="Proteomes" id="UP000199118">
    <property type="component" value="Unassembled WGS sequence"/>
</dbReference>
<dbReference type="SUPFAM" id="SSF56801">
    <property type="entry name" value="Acetyl-CoA synthetase-like"/>
    <property type="match status" value="1"/>
</dbReference>
<dbReference type="Gene3D" id="3.40.50.12780">
    <property type="entry name" value="N-terminal domain of ligase-like"/>
    <property type="match status" value="1"/>
</dbReference>
<feature type="domain" description="AMP-binding enzyme C-terminal" evidence="2">
    <location>
        <begin position="484"/>
        <end position="560"/>
    </location>
</feature>
<evidence type="ECO:0000313" key="4">
    <source>
        <dbReference type="Proteomes" id="UP000199118"/>
    </source>
</evidence>
<dbReference type="InterPro" id="IPR020845">
    <property type="entry name" value="AMP-binding_CS"/>
</dbReference>
<dbReference type="PANTHER" id="PTHR43767:SF1">
    <property type="entry name" value="NONRIBOSOMAL PEPTIDE SYNTHASE PES1 (EUROFUNG)-RELATED"/>
    <property type="match status" value="1"/>
</dbReference>
<accession>A0A1H2RSV4</accession>
<sequence>MSATSAEAIFARMTAQGDLMLAQLDRWAAETPDKVFLHYGEDGVRLTFAEVAAHADRLAAGLAGQGIGKGDRVAVLTRNSLVAALSLFGIFRAGAVYAPINFNLTGGLLAYQLSDAAPALLITDPSFLPALAPIQDEIRIPALALHHPAPGDHDFEPAPEIPAGLPAPLDLAELAAPGRPVPRVEVGPFDPAAIIYTSGTTGPAKGVLLGHRWINQYSFFGRPLANADDAIYCDLPMYHVAGAFWLLGVATWSGQTIGIWDKFSPAKFWDRVAECGATSATLLDVMIPRLMSAPERPDDRDNTLMRVHMQPFNANHHAFARRFGIDIVTVGFGQTESGAVFAGVIDEFPEGQGTPPAFWRGMPKAEILAAARDLGRVIFDGREDLPKGLMGAINPLYELGVLDETDAPAAPGEVGQLCLRPRVPGMILQGYINKPDATLKVLSNCWFHTGDAVRCVDEARGLHVFVDRMGGFFRVRGENVSSFEVETALARHPAVRAAAAIPLPAAEGDEDDIAAFVELEDGATLTAEELAAHAAAEMPKYMRPRHLRILDALPVTPTSKIEKYKLRAALLAELDAEKAPA</sequence>
<evidence type="ECO:0000259" key="1">
    <source>
        <dbReference type="Pfam" id="PF00501"/>
    </source>
</evidence>
<proteinExistence type="predicted"/>